<proteinExistence type="predicted"/>
<gene>
    <name evidence="2" type="ORF">Poly51_34910</name>
</gene>
<evidence type="ECO:0000313" key="3">
    <source>
        <dbReference type="Proteomes" id="UP000318288"/>
    </source>
</evidence>
<dbReference type="Proteomes" id="UP000318288">
    <property type="component" value="Unassembled WGS sequence"/>
</dbReference>
<protein>
    <submittedName>
        <fullName evidence="2">Uncharacterized protein</fullName>
    </submittedName>
</protein>
<keyword evidence="3" id="KW-1185">Reference proteome</keyword>
<dbReference type="EMBL" id="SJPW01000004">
    <property type="protein sequence ID" value="TWU54772.1"/>
    <property type="molecule type" value="Genomic_DNA"/>
</dbReference>
<organism evidence="2 3">
    <name type="scientific">Rubripirellula tenax</name>
    <dbReference type="NCBI Taxonomy" id="2528015"/>
    <lineage>
        <taxon>Bacteria</taxon>
        <taxon>Pseudomonadati</taxon>
        <taxon>Planctomycetota</taxon>
        <taxon>Planctomycetia</taxon>
        <taxon>Pirellulales</taxon>
        <taxon>Pirellulaceae</taxon>
        <taxon>Rubripirellula</taxon>
    </lineage>
</organism>
<comment type="caution">
    <text evidence="2">The sequence shown here is derived from an EMBL/GenBank/DDBJ whole genome shotgun (WGS) entry which is preliminary data.</text>
</comment>
<feature type="region of interest" description="Disordered" evidence="1">
    <location>
        <begin position="52"/>
        <end position="84"/>
    </location>
</feature>
<sequence>MRYGFLFLLLYHFPLAGFKAVSMRIPLIYPSIRSRLDFAKSICETILLSEGVPPGGIAGPRRPNQSPPSPPAETDPQIVLPNAY</sequence>
<evidence type="ECO:0000313" key="2">
    <source>
        <dbReference type="EMBL" id="TWU54772.1"/>
    </source>
</evidence>
<accession>A0A5C6F0G1</accession>
<reference evidence="2 3" key="1">
    <citation type="submission" date="2019-02" db="EMBL/GenBank/DDBJ databases">
        <title>Deep-cultivation of Planctomycetes and their phenomic and genomic characterization uncovers novel biology.</title>
        <authorList>
            <person name="Wiegand S."/>
            <person name="Jogler M."/>
            <person name="Boedeker C."/>
            <person name="Pinto D."/>
            <person name="Vollmers J."/>
            <person name="Rivas-Marin E."/>
            <person name="Kohn T."/>
            <person name="Peeters S.H."/>
            <person name="Heuer A."/>
            <person name="Rast P."/>
            <person name="Oberbeckmann S."/>
            <person name="Bunk B."/>
            <person name="Jeske O."/>
            <person name="Meyerdierks A."/>
            <person name="Storesund J.E."/>
            <person name="Kallscheuer N."/>
            <person name="Luecker S."/>
            <person name="Lage O.M."/>
            <person name="Pohl T."/>
            <person name="Merkel B.J."/>
            <person name="Hornburger P."/>
            <person name="Mueller R.-W."/>
            <person name="Bruemmer F."/>
            <person name="Labrenz M."/>
            <person name="Spormann A.M."/>
            <person name="Op Den Camp H."/>
            <person name="Overmann J."/>
            <person name="Amann R."/>
            <person name="Jetten M.S.M."/>
            <person name="Mascher T."/>
            <person name="Medema M.H."/>
            <person name="Devos D.P."/>
            <person name="Kaster A.-K."/>
            <person name="Ovreas L."/>
            <person name="Rohde M."/>
            <person name="Galperin M.Y."/>
            <person name="Jogler C."/>
        </authorList>
    </citation>
    <scope>NUCLEOTIDE SEQUENCE [LARGE SCALE GENOMIC DNA]</scope>
    <source>
        <strain evidence="2 3">Poly51</strain>
    </source>
</reference>
<name>A0A5C6F0G1_9BACT</name>
<evidence type="ECO:0000256" key="1">
    <source>
        <dbReference type="SAM" id="MobiDB-lite"/>
    </source>
</evidence>
<dbReference type="AlphaFoldDB" id="A0A5C6F0G1"/>